<dbReference type="EMBL" id="CAJOAZ010012109">
    <property type="protein sequence ID" value="CAF4247308.1"/>
    <property type="molecule type" value="Genomic_DNA"/>
</dbReference>
<dbReference type="InterPro" id="IPR000185">
    <property type="entry name" value="SecA"/>
</dbReference>
<proteinExistence type="predicted"/>
<dbReference type="SUPFAM" id="SSF52540">
    <property type="entry name" value="P-loop containing nucleoside triphosphate hydrolases"/>
    <property type="match status" value="1"/>
</dbReference>
<feature type="non-terminal residue" evidence="1">
    <location>
        <position position="1"/>
    </location>
</feature>
<comment type="caution">
    <text evidence="1">The sequence shown here is derived from an EMBL/GenBank/DDBJ whole genome shotgun (WGS) entry which is preliminary data.</text>
</comment>
<accession>A0A820EEJ9</accession>
<reference evidence="1" key="1">
    <citation type="submission" date="2021-02" db="EMBL/GenBank/DDBJ databases">
        <authorList>
            <person name="Nowell W R."/>
        </authorList>
    </citation>
    <scope>NUCLEOTIDE SEQUENCE</scope>
</reference>
<dbReference type="GO" id="GO:0006605">
    <property type="term" value="P:protein targeting"/>
    <property type="evidence" value="ECO:0007669"/>
    <property type="project" value="InterPro"/>
</dbReference>
<dbReference type="PANTHER" id="PTHR30612">
    <property type="entry name" value="SECA INNER MEMBRANE COMPONENT OF SEC PROTEIN SECRETION SYSTEM"/>
    <property type="match status" value="1"/>
</dbReference>
<dbReference type="AlphaFoldDB" id="A0A820EEJ9"/>
<evidence type="ECO:0000313" key="2">
    <source>
        <dbReference type="Proteomes" id="UP000663844"/>
    </source>
</evidence>
<name>A0A820EEJ9_9BILA</name>
<sequence>ELFKEKNQTLLNIEKIRNAFLKYEELFRKYFNDIINKKSSIKHIVEETKELAKKSKFKRETIPDIIARLSVILSLRVSDFIEKRQEEFVLKEKCNTNYLLQPHCIQILGVLILLDSDGNTNSLPPNHLGEILTGQGKSWALALLGGYFSLIGFRVTVGCYSDYLSRRDEKDFKKNLEPFCFQDCVKYQTFTTMCNEKLSNKHTNKTLRDIVSDIISGEKLSPISVKDSEKEKSILLIDEVDVFFSHQFGQTYNPGVEIRNKNIAQIQKEIWEHIMTKNPDKIQLENLTNQRVFSLIDEDQLLSIVVRSNSLKNHFNHMIDTAIEIYNDMNDKNIFKDKFKIIDNIIYKKDCDGKYSSTTILRYENSFYYLKLMYEKQNSFKEVILNEKNFGYILITCGYISYSEIPNSFDGVFGVSGSLKDLSVTENSLLTHYNINNKSYYPSFFGKSKLKFDIINDFTIKDCKKDWCDTIVTDTRKRIAEERSVLIFFENEKLLDEFYSSYSGDLGVIPFFITQNIVFDGKEVKVYNDNDVNKLIKDEYAGHHGKVTLLTKEFGRGVDFQLETKVNEKGGIHVIQTFFSIDIKEEIQIKGR</sequence>
<feature type="non-terminal residue" evidence="1">
    <location>
        <position position="592"/>
    </location>
</feature>
<dbReference type="GO" id="GO:0005524">
    <property type="term" value="F:ATP binding"/>
    <property type="evidence" value="ECO:0007669"/>
    <property type="project" value="InterPro"/>
</dbReference>
<organism evidence="1 2">
    <name type="scientific">Adineta steineri</name>
    <dbReference type="NCBI Taxonomy" id="433720"/>
    <lineage>
        <taxon>Eukaryota</taxon>
        <taxon>Metazoa</taxon>
        <taxon>Spiralia</taxon>
        <taxon>Gnathifera</taxon>
        <taxon>Rotifera</taxon>
        <taxon>Eurotatoria</taxon>
        <taxon>Bdelloidea</taxon>
        <taxon>Adinetida</taxon>
        <taxon>Adinetidae</taxon>
        <taxon>Adineta</taxon>
    </lineage>
</organism>
<dbReference type="Proteomes" id="UP000663844">
    <property type="component" value="Unassembled WGS sequence"/>
</dbReference>
<gene>
    <name evidence="1" type="ORF">OXD698_LOCUS43238</name>
</gene>
<dbReference type="GO" id="GO:0006886">
    <property type="term" value="P:intracellular protein transport"/>
    <property type="evidence" value="ECO:0007669"/>
    <property type="project" value="InterPro"/>
</dbReference>
<evidence type="ECO:0000313" key="1">
    <source>
        <dbReference type="EMBL" id="CAF4247308.1"/>
    </source>
</evidence>
<protein>
    <submittedName>
        <fullName evidence="1">Uncharacterized protein</fullName>
    </submittedName>
</protein>
<dbReference type="Gene3D" id="3.40.50.300">
    <property type="entry name" value="P-loop containing nucleotide triphosphate hydrolases"/>
    <property type="match status" value="2"/>
</dbReference>
<dbReference type="InterPro" id="IPR027417">
    <property type="entry name" value="P-loop_NTPase"/>
</dbReference>
<dbReference type="PANTHER" id="PTHR30612:SF0">
    <property type="entry name" value="CHLOROPLAST PROTEIN-TRANSPORTING ATPASE"/>
    <property type="match status" value="1"/>
</dbReference>